<name>A0AAV6M825_9ROSI</name>
<dbReference type="GO" id="GO:0005524">
    <property type="term" value="F:ATP binding"/>
    <property type="evidence" value="ECO:0007669"/>
    <property type="project" value="UniProtKB-KW"/>
</dbReference>
<keyword evidence="5 13" id="KW-0812">Transmembrane</keyword>
<evidence type="ECO:0000256" key="9">
    <source>
        <dbReference type="ARBA" id="ARBA00022989"/>
    </source>
</evidence>
<evidence type="ECO:0000256" key="5">
    <source>
        <dbReference type="ARBA" id="ARBA00022692"/>
    </source>
</evidence>
<evidence type="ECO:0000256" key="3">
    <source>
        <dbReference type="ARBA" id="ARBA00022553"/>
    </source>
</evidence>
<evidence type="ECO:0000256" key="4">
    <source>
        <dbReference type="ARBA" id="ARBA00022679"/>
    </source>
</evidence>
<evidence type="ECO:0000256" key="1">
    <source>
        <dbReference type="ARBA" id="ARBA00004167"/>
    </source>
</evidence>
<dbReference type="PANTHER" id="PTHR47984">
    <property type="entry name" value="OS01G0323000 PROTEIN"/>
    <property type="match status" value="1"/>
</dbReference>
<evidence type="ECO:0000256" key="12">
    <source>
        <dbReference type="ARBA" id="ARBA00048679"/>
    </source>
</evidence>
<organism evidence="15 16">
    <name type="scientific">Cucurbita argyrosperma subsp. sororia</name>
    <dbReference type="NCBI Taxonomy" id="37648"/>
    <lineage>
        <taxon>Eukaryota</taxon>
        <taxon>Viridiplantae</taxon>
        <taxon>Streptophyta</taxon>
        <taxon>Embryophyta</taxon>
        <taxon>Tracheophyta</taxon>
        <taxon>Spermatophyta</taxon>
        <taxon>Magnoliopsida</taxon>
        <taxon>eudicotyledons</taxon>
        <taxon>Gunneridae</taxon>
        <taxon>Pentapetalae</taxon>
        <taxon>rosids</taxon>
        <taxon>fabids</taxon>
        <taxon>Cucurbitales</taxon>
        <taxon>Cucurbitaceae</taxon>
        <taxon>Cucurbiteae</taxon>
        <taxon>Cucurbita</taxon>
    </lineage>
</organism>
<accession>A0AAV6M825</accession>
<dbReference type="InterPro" id="IPR001245">
    <property type="entry name" value="Ser-Thr/Tyr_kinase_cat_dom"/>
</dbReference>
<dbReference type="InterPro" id="IPR000719">
    <property type="entry name" value="Prot_kinase_dom"/>
</dbReference>
<dbReference type="PROSITE" id="PS50011">
    <property type="entry name" value="PROTEIN_KINASE_DOM"/>
    <property type="match status" value="1"/>
</dbReference>
<evidence type="ECO:0000259" key="14">
    <source>
        <dbReference type="PROSITE" id="PS50011"/>
    </source>
</evidence>
<evidence type="ECO:0000256" key="7">
    <source>
        <dbReference type="ARBA" id="ARBA00022777"/>
    </source>
</evidence>
<keyword evidence="10 13" id="KW-0472">Membrane</keyword>
<evidence type="ECO:0000313" key="15">
    <source>
        <dbReference type="EMBL" id="KAG6576698.1"/>
    </source>
</evidence>
<dbReference type="GO" id="GO:0016020">
    <property type="term" value="C:membrane"/>
    <property type="evidence" value="ECO:0007669"/>
    <property type="project" value="UniProtKB-SubCell"/>
</dbReference>
<comment type="caution">
    <text evidence="15">The sequence shown here is derived from an EMBL/GenBank/DDBJ whole genome shotgun (WGS) entry which is preliminary data.</text>
</comment>
<keyword evidence="7 15" id="KW-0418">Kinase</keyword>
<comment type="catalytic activity">
    <reaction evidence="11">
        <text>L-threonyl-[protein] + ATP = O-phospho-L-threonyl-[protein] + ADP + H(+)</text>
        <dbReference type="Rhea" id="RHEA:46608"/>
        <dbReference type="Rhea" id="RHEA-COMP:11060"/>
        <dbReference type="Rhea" id="RHEA-COMP:11605"/>
        <dbReference type="ChEBI" id="CHEBI:15378"/>
        <dbReference type="ChEBI" id="CHEBI:30013"/>
        <dbReference type="ChEBI" id="CHEBI:30616"/>
        <dbReference type="ChEBI" id="CHEBI:61977"/>
        <dbReference type="ChEBI" id="CHEBI:456216"/>
        <dbReference type="EC" id="2.7.11.1"/>
    </reaction>
</comment>
<feature type="domain" description="Protein kinase" evidence="14">
    <location>
        <begin position="121"/>
        <end position="426"/>
    </location>
</feature>
<sequence>MAYNSSSIHEWLSSRTALGVKLWLLILTSVLVFLLFLVIFTFIFHVCFRQRRRNWNSRGYDREAAISTEMEMNIKNGSVDRFSRHGSLNIQRSIVTNWEYSAGQYFPAACKDQWRRNIFALDEIVLATNGFSGENVISIEDFDVDYFGNLVDGSKVIIKILSANNSLGENEFIREAERIQHVSHKNLIKLLGYCTQGIANNRMFVYKNVDNGNLHQWLHECPQNHFSPLTWSIRMNIVRGIAKGNVMDDSADLITPRDYLCFCRLAYLHEDVEPQILHGRLRSSCILLDQQWNPKIASFGLVELLPSEYSAGALVGETHESLEIGSTNPFTEQNDVYSFGILLMEIITGRAPANCNQSQPDLIEWVKSMIGSQKAVETVDSKMEEKPSSKQLKRMLLIALRCVDPDVLHRPTMGQILLMLQPRDLLLADGGEIRTGESL</sequence>
<evidence type="ECO:0000256" key="8">
    <source>
        <dbReference type="ARBA" id="ARBA00022840"/>
    </source>
</evidence>
<evidence type="ECO:0000256" key="6">
    <source>
        <dbReference type="ARBA" id="ARBA00022741"/>
    </source>
</evidence>
<dbReference type="AlphaFoldDB" id="A0AAV6M825"/>
<comment type="subcellular location">
    <subcellularLocation>
        <location evidence="1">Membrane</location>
        <topology evidence="1">Single-pass membrane protein</topology>
    </subcellularLocation>
</comment>
<evidence type="ECO:0000313" key="16">
    <source>
        <dbReference type="Proteomes" id="UP000685013"/>
    </source>
</evidence>
<keyword evidence="3" id="KW-0597">Phosphoprotein</keyword>
<gene>
    <name evidence="15" type="ORF">SDJN03_24272</name>
</gene>
<dbReference type="Proteomes" id="UP000685013">
    <property type="component" value="Chromosome 16"/>
</dbReference>
<protein>
    <recommendedName>
        <fullName evidence="2">non-specific serine/threonine protein kinase</fullName>
        <ecNumber evidence="2">2.7.11.1</ecNumber>
    </recommendedName>
</protein>
<keyword evidence="9 13" id="KW-1133">Transmembrane helix</keyword>
<feature type="non-terminal residue" evidence="15">
    <location>
        <position position="1"/>
    </location>
</feature>
<reference evidence="15 16" key="1">
    <citation type="journal article" date="2021" name="Hortic Res">
        <title>The domestication of Cucurbita argyrosperma as revealed by the genome of its wild relative.</title>
        <authorList>
            <person name="Barrera-Redondo J."/>
            <person name="Sanchez-de la Vega G."/>
            <person name="Aguirre-Liguori J.A."/>
            <person name="Castellanos-Morales G."/>
            <person name="Gutierrez-Guerrero Y.T."/>
            <person name="Aguirre-Dugua X."/>
            <person name="Aguirre-Planter E."/>
            <person name="Tenaillon M.I."/>
            <person name="Lira-Saade R."/>
            <person name="Eguiarte L.E."/>
        </authorList>
    </citation>
    <scope>NUCLEOTIDE SEQUENCE [LARGE SCALE GENOMIC DNA]</scope>
    <source>
        <strain evidence="15">JBR-2021</strain>
    </source>
</reference>
<evidence type="ECO:0000256" key="11">
    <source>
        <dbReference type="ARBA" id="ARBA00047899"/>
    </source>
</evidence>
<evidence type="ECO:0000256" key="2">
    <source>
        <dbReference type="ARBA" id="ARBA00012513"/>
    </source>
</evidence>
<keyword evidence="4" id="KW-0808">Transferase</keyword>
<keyword evidence="16" id="KW-1185">Reference proteome</keyword>
<comment type="catalytic activity">
    <reaction evidence="12">
        <text>L-seryl-[protein] + ATP = O-phospho-L-seryl-[protein] + ADP + H(+)</text>
        <dbReference type="Rhea" id="RHEA:17989"/>
        <dbReference type="Rhea" id="RHEA-COMP:9863"/>
        <dbReference type="Rhea" id="RHEA-COMP:11604"/>
        <dbReference type="ChEBI" id="CHEBI:15378"/>
        <dbReference type="ChEBI" id="CHEBI:29999"/>
        <dbReference type="ChEBI" id="CHEBI:30616"/>
        <dbReference type="ChEBI" id="CHEBI:83421"/>
        <dbReference type="ChEBI" id="CHEBI:456216"/>
        <dbReference type="EC" id="2.7.11.1"/>
    </reaction>
</comment>
<dbReference type="InterPro" id="IPR052232">
    <property type="entry name" value="RLK_Ser/Thr-Kinase"/>
</dbReference>
<dbReference type="Pfam" id="PF07714">
    <property type="entry name" value="PK_Tyr_Ser-Thr"/>
    <property type="match status" value="1"/>
</dbReference>
<dbReference type="PANTHER" id="PTHR47984:SF15">
    <property type="entry name" value="PROTEIN KINASE DOMAIN-CONTAINING PROTEIN"/>
    <property type="match status" value="1"/>
</dbReference>
<keyword evidence="6" id="KW-0547">Nucleotide-binding</keyword>
<dbReference type="GO" id="GO:0004674">
    <property type="term" value="F:protein serine/threonine kinase activity"/>
    <property type="evidence" value="ECO:0007669"/>
    <property type="project" value="UniProtKB-EC"/>
</dbReference>
<evidence type="ECO:0000256" key="13">
    <source>
        <dbReference type="SAM" id="Phobius"/>
    </source>
</evidence>
<dbReference type="EMBL" id="JAGKQH010000016">
    <property type="protein sequence ID" value="KAG6576698.1"/>
    <property type="molecule type" value="Genomic_DNA"/>
</dbReference>
<proteinExistence type="predicted"/>
<keyword evidence="8" id="KW-0067">ATP-binding</keyword>
<dbReference type="EC" id="2.7.11.1" evidence="2"/>
<feature type="transmembrane region" description="Helical" evidence="13">
    <location>
        <begin position="22"/>
        <end position="48"/>
    </location>
</feature>
<evidence type="ECO:0000256" key="10">
    <source>
        <dbReference type="ARBA" id="ARBA00023136"/>
    </source>
</evidence>